<gene>
    <name evidence="3" type="ORF">BDZ94DRAFT_1201036</name>
</gene>
<keyword evidence="3" id="KW-0378">Hydrolase</keyword>
<keyword evidence="3" id="KW-0326">Glycosidase</keyword>
<dbReference type="AlphaFoldDB" id="A0A9P5XXA5"/>
<dbReference type="Gene3D" id="1.50.10.10">
    <property type="match status" value="1"/>
</dbReference>
<dbReference type="SUPFAM" id="SSF48208">
    <property type="entry name" value="Six-hairpin glycosidases"/>
    <property type="match status" value="1"/>
</dbReference>
<sequence>MVSGLTLFNVSSVTGPVQIEIRYSELFTGLDNVNGDGPYLFAAGLANSYRVETFAVEKRGALKSFMVQGAQRWMAIRLIRGTRIVFSSLGMESTTDTTPVDELPGTFSCSNEVWTRLFSLGPRATQHACVRAGTQPSTWELAGEEGVFVRGQRPARTWELLGKLPNNYNVSFQTKIARGGSGWVVDASFGSTATWFFLTGNLPPETTFANHNSTLLPANTLVVGQGFGIVNQTTLPAFRLESVPVHSEIKEDTWTNITTVVENFQIYTVFINDERALVFDISDFPFVPPGSGDRSIGFGGWQDQDAFYRNVRVYNGTGEIYSRSMQESGIQAEYGVAANQFDVCLDGGKRDRMVWTGDFFMGGRTILVSTGATEYIRGTVDFALNDAGSTSSLPINGIMGLDGSSREVDHPNPRLNDYDIDLLNSIWDYYWATGDSQFSTTRWANITTAVDFILSFVNPTTNLWAARSVFKGSTNGTATSCMLSYCLNNMAVLGDLAGDHATAQKYRAQARSTAEAVNSLLWDPTIGHYRNSLTNPKFAYIDMAWSIISNVSSMERAQSQLNQLAGLEFQIGYLEDTDVVGNADTRLAPYLSGFLLESLFQIGATKEAKFLLDGLYSDMAANTPDFSGGSWEYVLPDGSPGFGLFTSLDHPWGSGATPALSRYALGITARSPGFATWLFRPLDLGLRHARGTVPTPRGSIKAEWIIDPATGKMTMTISAPAGTTGVVIPFRKGIWAVDGEKKTVDEGLIVQGGKEIQLVQL</sequence>
<dbReference type="Proteomes" id="UP000807353">
    <property type="component" value="Unassembled WGS sequence"/>
</dbReference>
<evidence type="ECO:0000259" key="1">
    <source>
        <dbReference type="Pfam" id="PF17389"/>
    </source>
</evidence>
<dbReference type="PANTHER" id="PTHR34987:SF4">
    <property type="entry name" value="ALPHA-L-RHAMNOSIDASE C-TERMINAL DOMAIN-CONTAINING PROTEIN"/>
    <property type="match status" value="1"/>
</dbReference>
<feature type="domain" description="Alpha-L-rhamnosidase C-terminal" evidence="2">
    <location>
        <begin position="666"/>
        <end position="729"/>
    </location>
</feature>
<dbReference type="InterPro" id="IPR008928">
    <property type="entry name" value="6-hairpin_glycosidase_sf"/>
</dbReference>
<evidence type="ECO:0000313" key="4">
    <source>
        <dbReference type="Proteomes" id="UP000807353"/>
    </source>
</evidence>
<proteinExistence type="predicted"/>
<dbReference type="EMBL" id="MU150339">
    <property type="protein sequence ID" value="KAF9458473.1"/>
    <property type="molecule type" value="Genomic_DNA"/>
</dbReference>
<dbReference type="InterPro" id="IPR035396">
    <property type="entry name" value="Bac_rhamnosid6H"/>
</dbReference>
<dbReference type="InterPro" id="IPR035398">
    <property type="entry name" value="Bac_rhamnosid_C"/>
</dbReference>
<organism evidence="3 4">
    <name type="scientific">Collybia nuda</name>
    <dbReference type="NCBI Taxonomy" id="64659"/>
    <lineage>
        <taxon>Eukaryota</taxon>
        <taxon>Fungi</taxon>
        <taxon>Dikarya</taxon>
        <taxon>Basidiomycota</taxon>
        <taxon>Agaricomycotina</taxon>
        <taxon>Agaricomycetes</taxon>
        <taxon>Agaricomycetidae</taxon>
        <taxon>Agaricales</taxon>
        <taxon>Tricholomatineae</taxon>
        <taxon>Clitocybaceae</taxon>
        <taxon>Collybia</taxon>
    </lineage>
</organism>
<reference evidence="3" key="1">
    <citation type="submission" date="2020-11" db="EMBL/GenBank/DDBJ databases">
        <authorList>
            <consortium name="DOE Joint Genome Institute"/>
            <person name="Ahrendt S."/>
            <person name="Riley R."/>
            <person name="Andreopoulos W."/>
            <person name="Labutti K."/>
            <person name="Pangilinan J."/>
            <person name="Ruiz-Duenas F.J."/>
            <person name="Barrasa J.M."/>
            <person name="Sanchez-Garcia M."/>
            <person name="Camarero S."/>
            <person name="Miyauchi S."/>
            <person name="Serrano A."/>
            <person name="Linde D."/>
            <person name="Babiker R."/>
            <person name="Drula E."/>
            <person name="Ayuso-Fernandez I."/>
            <person name="Pacheco R."/>
            <person name="Padilla G."/>
            <person name="Ferreira P."/>
            <person name="Barriuso J."/>
            <person name="Kellner H."/>
            <person name="Castanera R."/>
            <person name="Alfaro M."/>
            <person name="Ramirez L."/>
            <person name="Pisabarro A.G."/>
            <person name="Kuo A."/>
            <person name="Tritt A."/>
            <person name="Lipzen A."/>
            <person name="He G."/>
            <person name="Yan M."/>
            <person name="Ng V."/>
            <person name="Cullen D."/>
            <person name="Martin F."/>
            <person name="Rosso M.-N."/>
            <person name="Henrissat B."/>
            <person name="Hibbett D."/>
            <person name="Martinez A.T."/>
            <person name="Grigoriev I.V."/>
        </authorList>
    </citation>
    <scope>NUCLEOTIDE SEQUENCE</scope>
    <source>
        <strain evidence="3">CBS 247.69</strain>
    </source>
</reference>
<dbReference type="PANTHER" id="PTHR34987">
    <property type="entry name" value="C, PUTATIVE (AFU_ORTHOLOGUE AFUA_3G02880)-RELATED"/>
    <property type="match status" value="1"/>
</dbReference>
<evidence type="ECO:0000259" key="2">
    <source>
        <dbReference type="Pfam" id="PF17390"/>
    </source>
</evidence>
<dbReference type="OrthoDB" id="10036721at2759"/>
<dbReference type="GO" id="GO:0016798">
    <property type="term" value="F:hydrolase activity, acting on glycosyl bonds"/>
    <property type="evidence" value="ECO:0007669"/>
    <property type="project" value="UniProtKB-KW"/>
</dbReference>
<dbReference type="GO" id="GO:0005975">
    <property type="term" value="P:carbohydrate metabolic process"/>
    <property type="evidence" value="ECO:0007669"/>
    <property type="project" value="InterPro"/>
</dbReference>
<dbReference type="Pfam" id="PF17390">
    <property type="entry name" value="Bac_rhamnosid_C"/>
    <property type="match status" value="1"/>
</dbReference>
<protein>
    <submittedName>
        <fullName evidence="3">Six-hairpin glycosidase-like protein</fullName>
    </submittedName>
</protein>
<accession>A0A9P5XXA5</accession>
<name>A0A9P5XXA5_9AGAR</name>
<feature type="domain" description="Alpha-L-rhamnosidase six-hairpin glycosidase" evidence="1">
    <location>
        <begin position="333"/>
        <end position="533"/>
    </location>
</feature>
<comment type="caution">
    <text evidence="3">The sequence shown here is derived from an EMBL/GenBank/DDBJ whole genome shotgun (WGS) entry which is preliminary data.</text>
</comment>
<dbReference type="Gene3D" id="2.60.420.10">
    <property type="entry name" value="Maltose phosphorylase, domain 3"/>
    <property type="match status" value="1"/>
</dbReference>
<dbReference type="InterPro" id="IPR012341">
    <property type="entry name" value="6hp_glycosidase-like_sf"/>
</dbReference>
<dbReference type="Pfam" id="PF17389">
    <property type="entry name" value="Bac_rhamnosid6H"/>
    <property type="match status" value="1"/>
</dbReference>
<evidence type="ECO:0000313" key="3">
    <source>
        <dbReference type="EMBL" id="KAF9458473.1"/>
    </source>
</evidence>
<keyword evidence="4" id="KW-1185">Reference proteome</keyword>